<dbReference type="GO" id="GO:0005684">
    <property type="term" value="C:U2-type spliceosomal complex"/>
    <property type="evidence" value="ECO:0007669"/>
    <property type="project" value="TreeGrafter"/>
</dbReference>
<evidence type="ECO:0000256" key="4">
    <source>
        <dbReference type="PROSITE-ProRule" id="PRU00723"/>
    </source>
</evidence>
<feature type="domain" description="C3H1-type" evidence="7">
    <location>
        <begin position="149"/>
        <end position="177"/>
    </location>
</feature>
<feature type="domain" description="RING-type" evidence="6">
    <location>
        <begin position="218"/>
        <end position="256"/>
    </location>
</feature>
<dbReference type="Pfam" id="PF00642">
    <property type="entry name" value="zf-CCCH"/>
    <property type="match status" value="1"/>
</dbReference>
<dbReference type="InterPro" id="IPR000571">
    <property type="entry name" value="Znf_CCCH"/>
</dbReference>
<dbReference type="GeneID" id="110197211"/>
<keyword evidence="1 4" id="KW-0479">Metal-binding</keyword>
<dbReference type="SUPFAM" id="SSF90229">
    <property type="entry name" value="CCCH zinc finger"/>
    <property type="match status" value="1"/>
</dbReference>
<dbReference type="Proteomes" id="UP000515140">
    <property type="component" value="Unplaced"/>
</dbReference>
<dbReference type="InParanoid" id="A0A6P5IWT6"/>
<dbReference type="PANTHER" id="PTHR12930">
    <property type="entry name" value="ZINC FINGER PROTEIN 183"/>
    <property type="match status" value="1"/>
</dbReference>
<dbReference type="PROSITE" id="PS50103">
    <property type="entry name" value="ZF_C3H1"/>
    <property type="match status" value="1"/>
</dbReference>
<protein>
    <submittedName>
        <fullName evidence="9">RING finger protein 113A-like</fullName>
    </submittedName>
</protein>
<dbReference type="InterPro" id="IPR017907">
    <property type="entry name" value="Znf_RING_CS"/>
</dbReference>
<dbReference type="Gene3D" id="3.30.40.10">
    <property type="entry name" value="Zinc/RING finger domain, C3HC4 (zinc finger)"/>
    <property type="match status" value="1"/>
</dbReference>
<dbReference type="CDD" id="cd16539">
    <property type="entry name" value="RING-HC_RNF113A_B"/>
    <property type="match status" value="1"/>
</dbReference>
<dbReference type="InterPro" id="IPR039971">
    <property type="entry name" value="CWC24-like"/>
</dbReference>
<dbReference type="KEGG" id="pcw:110197211"/>
<dbReference type="InterPro" id="IPR001841">
    <property type="entry name" value="Znf_RING"/>
</dbReference>
<keyword evidence="2 4" id="KW-0863">Zinc-finger</keyword>
<reference evidence="9" key="1">
    <citation type="submission" date="2025-08" db="UniProtKB">
        <authorList>
            <consortium name="RefSeq"/>
        </authorList>
    </citation>
    <scope>IDENTIFICATION</scope>
    <source>
        <tissue evidence="9">Spleen</tissue>
    </source>
</reference>
<organism evidence="8 9">
    <name type="scientific">Phascolarctos cinereus</name>
    <name type="common">Koala</name>
    <dbReference type="NCBI Taxonomy" id="38626"/>
    <lineage>
        <taxon>Eukaryota</taxon>
        <taxon>Metazoa</taxon>
        <taxon>Chordata</taxon>
        <taxon>Craniata</taxon>
        <taxon>Vertebrata</taxon>
        <taxon>Euteleostomi</taxon>
        <taxon>Mammalia</taxon>
        <taxon>Metatheria</taxon>
        <taxon>Diprotodontia</taxon>
        <taxon>Phascolarctidae</taxon>
        <taxon>Phascolarctos</taxon>
    </lineage>
</organism>
<evidence type="ECO:0000313" key="9">
    <source>
        <dbReference type="RefSeq" id="XP_020826575.1"/>
    </source>
</evidence>
<feature type="region of interest" description="Disordered" evidence="5">
    <location>
        <begin position="267"/>
        <end position="288"/>
    </location>
</feature>
<feature type="compositionally biased region" description="Basic residues" evidence="5">
    <location>
        <begin position="25"/>
        <end position="38"/>
    </location>
</feature>
<dbReference type="PROSITE" id="PS50089">
    <property type="entry name" value="ZF_RING_2"/>
    <property type="match status" value="1"/>
</dbReference>
<dbReference type="Pfam" id="PF13920">
    <property type="entry name" value="zf-C3HC4_3"/>
    <property type="match status" value="1"/>
</dbReference>
<evidence type="ECO:0000256" key="2">
    <source>
        <dbReference type="ARBA" id="ARBA00022771"/>
    </source>
</evidence>
<name>A0A6P5IWT6_PHACI</name>
<feature type="zinc finger region" description="C3H1-type" evidence="4">
    <location>
        <begin position="149"/>
        <end position="177"/>
    </location>
</feature>
<feature type="compositionally biased region" description="Basic and acidic residues" evidence="5">
    <location>
        <begin position="77"/>
        <end position="91"/>
    </location>
</feature>
<dbReference type="RefSeq" id="XP_020826575.1">
    <property type="nucleotide sequence ID" value="XM_020970916.1"/>
</dbReference>
<evidence type="ECO:0000256" key="3">
    <source>
        <dbReference type="ARBA" id="ARBA00022833"/>
    </source>
</evidence>
<feature type="compositionally biased region" description="Low complexity" evidence="5">
    <location>
        <begin position="1"/>
        <end position="20"/>
    </location>
</feature>
<keyword evidence="3 4" id="KW-0862">Zinc</keyword>
<dbReference type="InterPro" id="IPR013083">
    <property type="entry name" value="Znf_RING/FYVE/PHD"/>
</dbReference>
<keyword evidence="8" id="KW-1185">Reference proteome</keyword>
<dbReference type="SUPFAM" id="SSF57850">
    <property type="entry name" value="RING/U-box"/>
    <property type="match status" value="1"/>
</dbReference>
<feature type="region of interest" description="Disordered" evidence="5">
    <location>
        <begin position="1"/>
        <end position="135"/>
    </location>
</feature>
<evidence type="ECO:0000256" key="1">
    <source>
        <dbReference type="ARBA" id="ARBA00022723"/>
    </source>
</evidence>
<evidence type="ECO:0000256" key="5">
    <source>
        <dbReference type="SAM" id="MobiDB-lite"/>
    </source>
</evidence>
<evidence type="ECO:0000259" key="7">
    <source>
        <dbReference type="PROSITE" id="PS50103"/>
    </source>
</evidence>
<dbReference type="PROSITE" id="PS00518">
    <property type="entry name" value="ZF_RING_1"/>
    <property type="match status" value="1"/>
</dbReference>
<evidence type="ECO:0000313" key="8">
    <source>
        <dbReference type="Proteomes" id="UP000515140"/>
    </source>
</evidence>
<proteinExistence type="predicted"/>
<dbReference type="SMART" id="SM00356">
    <property type="entry name" value="ZnF_C3H1"/>
    <property type="match status" value="1"/>
</dbReference>
<feature type="compositionally biased region" description="Low complexity" evidence="5">
    <location>
        <begin position="47"/>
        <end position="56"/>
    </location>
</feature>
<dbReference type="Gene3D" id="4.10.1000.10">
    <property type="entry name" value="Zinc finger, CCCH-type"/>
    <property type="match status" value="1"/>
</dbReference>
<dbReference type="GO" id="GO:0008270">
    <property type="term" value="F:zinc ion binding"/>
    <property type="evidence" value="ECO:0007669"/>
    <property type="project" value="UniProtKB-KW"/>
</dbReference>
<dbReference type="InterPro" id="IPR036855">
    <property type="entry name" value="Znf_CCCH_sf"/>
</dbReference>
<feature type="compositionally biased region" description="Basic and acidic residues" evidence="5">
    <location>
        <begin position="119"/>
        <end position="135"/>
    </location>
</feature>
<accession>A0A6P5IWT6</accession>
<gene>
    <name evidence="9" type="primary">LOC110197211</name>
</gene>
<dbReference type="GO" id="GO:0034247">
    <property type="term" value="P:snoRNA splicing"/>
    <property type="evidence" value="ECO:0007669"/>
    <property type="project" value="TreeGrafter"/>
</dbReference>
<dbReference type="AlphaFoldDB" id="A0A6P5IWT6"/>
<evidence type="ECO:0000259" key="6">
    <source>
        <dbReference type="PROSITE" id="PS50089"/>
    </source>
</evidence>
<sequence>MAEDAPLSSASPSPSGPLCPFLFKKSGRPAPRGRRRRRGAGEGRPDGGSSSSDESPAVVRPDRKRAAPNPMFQKSRGRGEGRDDGRDDEGRAPALAVFYPSSRSAKPAGPEDMGATAGREVDAARPARPRDRRGPVRAPEHLRATVRWDYQPDVCKDYKETGFCGFGDTCKFLHDRADYKPGWQIERELRQGRYGAPDDAAYELSSGAGAHGRPPRRCLLCRHPFRSPVVTPCGHCFCGACALRHFRSSPRCYVCERPTHGVFNPARGLVADDKEPPDVSSDGATLRA</sequence>
<dbReference type="PANTHER" id="PTHR12930:SF0">
    <property type="entry name" value="RING FINGER PROTEIN 113B"/>
    <property type="match status" value="1"/>
</dbReference>